<organism evidence="2 3">
    <name type="scientific">Mangrovicoccus algicola</name>
    <dbReference type="NCBI Taxonomy" id="2771008"/>
    <lineage>
        <taxon>Bacteria</taxon>
        <taxon>Pseudomonadati</taxon>
        <taxon>Pseudomonadota</taxon>
        <taxon>Alphaproteobacteria</taxon>
        <taxon>Rhodobacterales</taxon>
        <taxon>Paracoccaceae</taxon>
        <taxon>Mangrovicoccus</taxon>
    </lineage>
</organism>
<proteinExistence type="predicted"/>
<dbReference type="RefSeq" id="WP_193182548.1">
    <property type="nucleotide sequence ID" value="NZ_JACVXA010000030.1"/>
</dbReference>
<dbReference type="PANTHER" id="PTHR31157">
    <property type="entry name" value="SCP DOMAIN-CONTAINING PROTEIN"/>
    <property type="match status" value="1"/>
</dbReference>
<dbReference type="AlphaFoldDB" id="A0A8J7CZZ3"/>
<dbReference type="CDD" id="cd05379">
    <property type="entry name" value="CAP_bacterial"/>
    <property type="match status" value="1"/>
</dbReference>
<protein>
    <submittedName>
        <fullName evidence="2">CAP domain-containing protein</fullName>
    </submittedName>
</protein>
<evidence type="ECO:0000259" key="1">
    <source>
        <dbReference type="Pfam" id="PF00188"/>
    </source>
</evidence>
<dbReference type="SUPFAM" id="SSF55797">
    <property type="entry name" value="PR-1-like"/>
    <property type="match status" value="1"/>
</dbReference>
<dbReference type="EMBL" id="JACVXA010000030">
    <property type="protein sequence ID" value="MBE3638683.1"/>
    <property type="molecule type" value="Genomic_DNA"/>
</dbReference>
<dbReference type="PANTHER" id="PTHR31157:SF1">
    <property type="entry name" value="SCP DOMAIN-CONTAINING PROTEIN"/>
    <property type="match status" value="1"/>
</dbReference>
<name>A0A8J7CZZ3_9RHOB</name>
<feature type="domain" description="SCP" evidence="1">
    <location>
        <begin position="3"/>
        <end position="114"/>
    </location>
</feature>
<comment type="caution">
    <text evidence="2">The sequence shown here is derived from an EMBL/GenBank/DDBJ whole genome shotgun (WGS) entry which is preliminary data.</text>
</comment>
<sequence length="120" mass="12468">MLDAFRARNGLAPLVSHPLCEAAARAHAADLARRAVLSHGSGPGNMDTVAQRIAAQGYAWSFAAENVAFGQRDAAEVMAAWEGSPGHHANMASPLAVHFGFGGASNHIGPYWVLVLAAPL</sequence>
<keyword evidence="3" id="KW-1185">Reference proteome</keyword>
<accession>A0A8J7CZZ3</accession>
<evidence type="ECO:0000313" key="2">
    <source>
        <dbReference type="EMBL" id="MBE3638683.1"/>
    </source>
</evidence>
<reference evidence="2" key="1">
    <citation type="submission" date="2020-09" db="EMBL/GenBank/DDBJ databases">
        <title>A novel bacterium of genus Mangrovicoccus, isolated from South China Sea.</title>
        <authorList>
            <person name="Huang H."/>
            <person name="Mo K."/>
            <person name="Hu Y."/>
        </authorList>
    </citation>
    <scope>NUCLEOTIDE SEQUENCE</scope>
    <source>
        <strain evidence="2">HB182678</strain>
    </source>
</reference>
<evidence type="ECO:0000313" key="3">
    <source>
        <dbReference type="Proteomes" id="UP000609121"/>
    </source>
</evidence>
<dbReference type="InterPro" id="IPR035940">
    <property type="entry name" value="CAP_sf"/>
</dbReference>
<gene>
    <name evidence="2" type="ORF">ICN82_10750</name>
</gene>
<dbReference type="InterPro" id="IPR014044">
    <property type="entry name" value="CAP_dom"/>
</dbReference>
<dbReference type="Proteomes" id="UP000609121">
    <property type="component" value="Unassembled WGS sequence"/>
</dbReference>
<dbReference type="Pfam" id="PF00188">
    <property type="entry name" value="CAP"/>
    <property type="match status" value="1"/>
</dbReference>
<dbReference type="Gene3D" id="3.40.33.10">
    <property type="entry name" value="CAP"/>
    <property type="match status" value="1"/>
</dbReference>